<evidence type="ECO:0000313" key="2">
    <source>
        <dbReference type="EMBL" id="MBW3093189.1"/>
    </source>
</evidence>
<dbReference type="Proteomes" id="UP000700815">
    <property type="component" value="Unassembled WGS sequence"/>
</dbReference>
<proteinExistence type="predicted"/>
<dbReference type="InterPro" id="IPR052345">
    <property type="entry name" value="Rad_response_metalloprotease"/>
</dbReference>
<protein>
    <submittedName>
        <fullName evidence="2">ImmA/IrrE family metallo-endopeptidase</fullName>
    </submittedName>
</protein>
<evidence type="ECO:0000313" key="3">
    <source>
        <dbReference type="Proteomes" id="UP000700815"/>
    </source>
</evidence>
<organism evidence="2 3">
    <name type="scientific">Bifidobacterium miconis</name>
    <dbReference type="NCBI Taxonomy" id="2834435"/>
    <lineage>
        <taxon>Bacteria</taxon>
        <taxon>Bacillati</taxon>
        <taxon>Actinomycetota</taxon>
        <taxon>Actinomycetes</taxon>
        <taxon>Bifidobacteriales</taxon>
        <taxon>Bifidobacteriaceae</taxon>
        <taxon>Bifidobacterium</taxon>
    </lineage>
</organism>
<accession>A0ABS6WGL4</accession>
<dbReference type="EMBL" id="JAHBBH010000031">
    <property type="protein sequence ID" value="MBW3093189.1"/>
    <property type="molecule type" value="Genomic_DNA"/>
</dbReference>
<comment type="caution">
    <text evidence="2">The sequence shown here is derived from an EMBL/GenBank/DDBJ whole genome shotgun (WGS) entry which is preliminary data.</text>
</comment>
<name>A0ABS6WGL4_9BIFI</name>
<gene>
    <name evidence="2" type="ORF">KIH79_09715</name>
</gene>
<feature type="domain" description="IrrE N-terminal-like" evidence="1">
    <location>
        <begin position="2"/>
        <end position="120"/>
    </location>
</feature>
<dbReference type="Pfam" id="PF06114">
    <property type="entry name" value="Peptidase_M78"/>
    <property type="match status" value="1"/>
</dbReference>
<evidence type="ECO:0000259" key="1">
    <source>
        <dbReference type="Pfam" id="PF06114"/>
    </source>
</evidence>
<keyword evidence="3" id="KW-1185">Reference proteome</keyword>
<dbReference type="PANTHER" id="PTHR43236">
    <property type="entry name" value="ANTITOXIN HIGA1"/>
    <property type="match status" value="1"/>
</dbReference>
<sequence>MERSGILVVPLAAPISDSTADGVSSPSVPHAKHVIGYFPEEKPGDRQRFTDAHELGHLVLHRFRRPKDHRSLEFEANAFAGALLMPEEDARASISKFTSLNALATLKAEWGVSIAALIARAGRLGIYDAERQKSLRIQMANRKWNKQEPIAVKNEHPTLFKQVLASAFSDVRDYRHPAVSIQAIEGFLGLPAELVNHWCGDDLRLVDGFPIEGAVV</sequence>
<dbReference type="InterPro" id="IPR010359">
    <property type="entry name" value="IrrE_HExxH"/>
</dbReference>
<dbReference type="Gene3D" id="1.10.10.2910">
    <property type="match status" value="1"/>
</dbReference>
<dbReference type="PANTHER" id="PTHR43236:SF1">
    <property type="entry name" value="BLL7220 PROTEIN"/>
    <property type="match status" value="1"/>
</dbReference>
<reference evidence="2 3" key="1">
    <citation type="submission" date="2021-05" db="EMBL/GenBank/DDBJ databases">
        <title>Phylogenetic classification of ten novel species belonging to the genus Bifidobacterium comprising B. colchicus sp. nov., B. abeli sp. nov., B. bicoloris sp. nov., B. guerezis sp. nov., B. rosaliae sp. nov., B. santillanensis sp. nov., B. argentati sp. nov., B. amazzoni sp. nov., B. pluviali sp. nov., and B. pinnaculum sp. nov.</title>
        <authorList>
            <person name="Lugli G.A."/>
            <person name="Ruiz Garcia L."/>
            <person name="Margolles A."/>
            <person name="Ventura M."/>
        </authorList>
    </citation>
    <scope>NUCLEOTIDE SEQUENCE [LARGE SCALE GENOMIC DNA]</scope>
    <source>
        <strain evidence="2 3">82T10</strain>
    </source>
</reference>